<dbReference type="EMBL" id="CP036267">
    <property type="protein sequence ID" value="QDT34307.1"/>
    <property type="molecule type" value="Genomic_DNA"/>
</dbReference>
<evidence type="ECO:0000256" key="1">
    <source>
        <dbReference type="SAM" id="MobiDB-lite"/>
    </source>
</evidence>
<reference evidence="2 3" key="1">
    <citation type="submission" date="2019-02" db="EMBL/GenBank/DDBJ databases">
        <title>Deep-cultivation of Planctomycetes and their phenomic and genomic characterization uncovers novel biology.</title>
        <authorList>
            <person name="Wiegand S."/>
            <person name="Jogler M."/>
            <person name="Boedeker C."/>
            <person name="Pinto D."/>
            <person name="Vollmers J."/>
            <person name="Rivas-Marin E."/>
            <person name="Kohn T."/>
            <person name="Peeters S.H."/>
            <person name="Heuer A."/>
            <person name="Rast P."/>
            <person name="Oberbeckmann S."/>
            <person name="Bunk B."/>
            <person name="Jeske O."/>
            <person name="Meyerdierks A."/>
            <person name="Storesund J.E."/>
            <person name="Kallscheuer N."/>
            <person name="Luecker S."/>
            <person name="Lage O.M."/>
            <person name="Pohl T."/>
            <person name="Merkel B.J."/>
            <person name="Hornburger P."/>
            <person name="Mueller R.-W."/>
            <person name="Bruemmer F."/>
            <person name="Labrenz M."/>
            <person name="Spormann A.M."/>
            <person name="Op den Camp H."/>
            <person name="Overmann J."/>
            <person name="Amann R."/>
            <person name="Jetten M.S.M."/>
            <person name="Mascher T."/>
            <person name="Medema M.H."/>
            <person name="Devos D.P."/>
            <person name="Kaster A.-K."/>
            <person name="Ovreas L."/>
            <person name="Rohde M."/>
            <person name="Galperin M.Y."/>
            <person name="Jogler C."/>
        </authorList>
    </citation>
    <scope>NUCLEOTIDE SEQUENCE [LARGE SCALE GENOMIC DNA]</scope>
    <source>
        <strain evidence="2 3">Mal48</strain>
    </source>
</reference>
<evidence type="ECO:0000313" key="3">
    <source>
        <dbReference type="Proteomes" id="UP000315724"/>
    </source>
</evidence>
<sequence>MQRQSLISGLVLTSLLIPAMLSGCSKNDGYEKPGALVQIDGTVTLDGAPWPGGTMSFLPQKTTTGTGGFAITDASGKFTATHFSMEPGLEAGTYDVTFSKLTLPNGDPIPEGKDAADVGAVESMPPRSANVQPDGKHVLVVTAEPQTVNYDLKSK</sequence>
<feature type="region of interest" description="Disordered" evidence="1">
    <location>
        <begin position="105"/>
        <end position="134"/>
    </location>
</feature>
<proteinExistence type="predicted"/>
<keyword evidence="3" id="KW-1185">Reference proteome</keyword>
<name>A0A517QRR2_9PLAN</name>
<dbReference type="OrthoDB" id="280880at2"/>
<dbReference type="KEGG" id="tpol:Mal48_35670"/>
<accession>A0A517QRR2</accession>
<gene>
    <name evidence="2" type="ORF">Mal48_35670</name>
</gene>
<dbReference type="RefSeq" id="WP_145202046.1">
    <property type="nucleotide sequence ID" value="NZ_CP036267.1"/>
</dbReference>
<dbReference type="AlphaFoldDB" id="A0A517QRR2"/>
<evidence type="ECO:0000313" key="2">
    <source>
        <dbReference type="EMBL" id="QDT34307.1"/>
    </source>
</evidence>
<evidence type="ECO:0008006" key="4">
    <source>
        <dbReference type="Google" id="ProtNLM"/>
    </source>
</evidence>
<protein>
    <recommendedName>
        <fullName evidence="4">Carboxypeptidase regulatory-like domain-containing protein</fullName>
    </recommendedName>
</protein>
<dbReference type="PROSITE" id="PS51257">
    <property type="entry name" value="PROKAR_LIPOPROTEIN"/>
    <property type="match status" value="1"/>
</dbReference>
<organism evidence="2 3">
    <name type="scientific">Thalassoglobus polymorphus</name>
    <dbReference type="NCBI Taxonomy" id="2527994"/>
    <lineage>
        <taxon>Bacteria</taxon>
        <taxon>Pseudomonadati</taxon>
        <taxon>Planctomycetota</taxon>
        <taxon>Planctomycetia</taxon>
        <taxon>Planctomycetales</taxon>
        <taxon>Planctomycetaceae</taxon>
        <taxon>Thalassoglobus</taxon>
    </lineage>
</organism>
<dbReference type="Proteomes" id="UP000315724">
    <property type="component" value="Chromosome"/>
</dbReference>